<protein>
    <submittedName>
        <fullName evidence="3">Protein VPRBP</fullName>
    </submittedName>
</protein>
<proteinExistence type="predicted"/>
<dbReference type="OrthoDB" id="6019818at2759"/>
<dbReference type="InterPro" id="IPR033270">
    <property type="entry name" value="VPRBP/DCAF1"/>
</dbReference>
<dbReference type="PANTHER" id="PTHR13129:SF4">
    <property type="entry name" value="DDB1- AND CUL4-ASSOCIATED FACTOR 1"/>
    <property type="match status" value="1"/>
</dbReference>
<dbReference type="Gene3D" id="2.130.10.10">
    <property type="entry name" value="YVTN repeat-like/Quinoprotein amine dehydrogenase"/>
    <property type="match status" value="1"/>
</dbReference>
<organism evidence="3 4">
    <name type="scientific">Thelohanellus kitauei</name>
    <name type="common">Myxosporean</name>
    <dbReference type="NCBI Taxonomy" id="669202"/>
    <lineage>
        <taxon>Eukaryota</taxon>
        <taxon>Metazoa</taxon>
        <taxon>Cnidaria</taxon>
        <taxon>Myxozoa</taxon>
        <taxon>Myxosporea</taxon>
        <taxon>Bivalvulida</taxon>
        <taxon>Platysporina</taxon>
        <taxon>Myxobolidae</taxon>
        <taxon>Thelohanellus</taxon>
    </lineage>
</organism>
<evidence type="ECO:0000313" key="4">
    <source>
        <dbReference type="Proteomes" id="UP000031668"/>
    </source>
</evidence>
<dbReference type="AlphaFoldDB" id="A0A0C2MCK8"/>
<dbReference type="PANTHER" id="PTHR13129">
    <property type="entry name" value="VPRBP PROTEIN-RELATED"/>
    <property type="match status" value="1"/>
</dbReference>
<dbReference type="InterPro" id="IPR015943">
    <property type="entry name" value="WD40/YVTN_repeat-like_dom_sf"/>
</dbReference>
<reference evidence="3 4" key="1">
    <citation type="journal article" date="2014" name="Genome Biol. Evol.">
        <title>The genome of the myxosporean Thelohanellus kitauei shows adaptations to nutrient acquisition within its fish host.</title>
        <authorList>
            <person name="Yang Y."/>
            <person name="Xiong J."/>
            <person name="Zhou Z."/>
            <person name="Huo F."/>
            <person name="Miao W."/>
            <person name="Ran C."/>
            <person name="Liu Y."/>
            <person name="Zhang J."/>
            <person name="Feng J."/>
            <person name="Wang M."/>
            <person name="Wang M."/>
            <person name="Wang L."/>
            <person name="Yao B."/>
        </authorList>
    </citation>
    <scope>NUCLEOTIDE SEQUENCE [LARGE SCALE GENOMIC DNA]</scope>
    <source>
        <strain evidence="3">Wuqing</strain>
    </source>
</reference>
<dbReference type="GO" id="GO:0005634">
    <property type="term" value="C:nucleus"/>
    <property type="evidence" value="ECO:0007669"/>
    <property type="project" value="UniProtKB-SubCell"/>
</dbReference>
<dbReference type="EMBL" id="JWZT01005127">
    <property type="protein sequence ID" value="KII62049.1"/>
    <property type="molecule type" value="Genomic_DNA"/>
</dbReference>
<dbReference type="GO" id="GO:0080008">
    <property type="term" value="C:Cul4-RING E3 ubiquitin ligase complex"/>
    <property type="evidence" value="ECO:0007669"/>
    <property type="project" value="TreeGrafter"/>
</dbReference>
<dbReference type="Proteomes" id="UP000031668">
    <property type="component" value="Unassembled WGS sequence"/>
</dbReference>
<keyword evidence="2" id="KW-0539">Nucleus</keyword>
<gene>
    <name evidence="3" type="ORF">RF11_14464</name>
</gene>
<evidence type="ECO:0000313" key="3">
    <source>
        <dbReference type="EMBL" id="KII62049.1"/>
    </source>
</evidence>
<name>A0A0C2MCK8_THEKT</name>
<sequence>MVKNMYNENCLDYYSYNFPDIDDKDTLVLTNGELYCLRSNKVIHQFPHLNHRISGIFSASFQDVVMHTEIYDLRTLKMREQIPHFQDILLRRTHDDNFLIGRNF</sequence>
<dbReference type="GO" id="GO:0016567">
    <property type="term" value="P:protein ubiquitination"/>
    <property type="evidence" value="ECO:0007669"/>
    <property type="project" value="InterPro"/>
</dbReference>
<evidence type="ECO:0000256" key="2">
    <source>
        <dbReference type="ARBA" id="ARBA00023242"/>
    </source>
</evidence>
<accession>A0A0C2MCK8</accession>
<comment type="caution">
    <text evidence="3">The sequence shown here is derived from an EMBL/GenBank/DDBJ whole genome shotgun (WGS) entry which is preliminary data.</text>
</comment>
<evidence type="ECO:0000256" key="1">
    <source>
        <dbReference type="ARBA" id="ARBA00004123"/>
    </source>
</evidence>
<keyword evidence="4" id="KW-1185">Reference proteome</keyword>
<comment type="subcellular location">
    <subcellularLocation>
        <location evidence="1">Nucleus</location>
    </subcellularLocation>
</comment>